<dbReference type="GO" id="GO:0005930">
    <property type="term" value="C:axoneme"/>
    <property type="evidence" value="ECO:0007669"/>
    <property type="project" value="TreeGrafter"/>
</dbReference>
<evidence type="ECO:0000256" key="2">
    <source>
        <dbReference type="ARBA" id="ARBA00023054"/>
    </source>
</evidence>
<dbReference type="GeneTree" id="ENSGT00560000077266"/>
<dbReference type="InterPro" id="IPR028933">
    <property type="entry name" value="Lebercilin_dom"/>
</dbReference>
<reference evidence="6" key="1">
    <citation type="submission" date="2025-08" db="UniProtKB">
        <authorList>
            <consortium name="Ensembl"/>
        </authorList>
    </citation>
    <scope>IDENTIFICATION</scope>
</reference>
<keyword evidence="7" id="KW-1185">Reference proteome</keyword>
<feature type="compositionally biased region" description="Basic and acidic residues" evidence="4">
    <location>
        <begin position="1"/>
        <end position="22"/>
    </location>
</feature>
<name>A0A8D0KFP7_SALMN</name>
<evidence type="ECO:0000256" key="4">
    <source>
        <dbReference type="SAM" id="MobiDB-lite"/>
    </source>
</evidence>
<dbReference type="GO" id="GO:0005739">
    <property type="term" value="C:mitochondrion"/>
    <property type="evidence" value="ECO:0007669"/>
    <property type="project" value="Ensembl"/>
</dbReference>
<protein>
    <submittedName>
        <fullName evidence="6">Lebercilin LCA5</fullName>
    </submittedName>
</protein>
<feature type="compositionally biased region" description="Polar residues" evidence="4">
    <location>
        <begin position="39"/>
        <end position="50"/>
    </location>
</feature>
<evidence type="ECO:0000313" key="7">
    <source>
        <dbReference type="Proteomes" id="UP000694421"/>
    </source>
</evidence>
<dbReference type="PANTHER" id="PTHR16650">
    <property type="entry name" value="C21ORF13-RELATED"/>
    <property type="match status" value="1"/>
</dbReference>
<dbReference type="GO" id="GO:0036064">
    <property type="term" value="C:ciliary basal body"/>
    <property type="evidence" value="ECO:0007669"/>
    <property type="project" value="Ensembl"/>
</dbReference>
<evidence type="ECO:0000259" key="5">
    <source>
        <dbReference type="Pfam" id="PF15619"/>
    </source>
</evidence>
<dbReference type="Pfam" id="PF15619">
    <property type="entry name" value="Lebercilin"/>
    <property type="match status" value="1"/>
</dbReference>
<dbReference type="InterPro" id="IPR026188">
    <property type="entry name" value="Lebercilin-like"/>
</dbReference>
<dbReference type="GO" id="GO:0005654">
    <property type="term" value="C:nucleoplasm"/>
    <property type="evidence" value="ECO:0007669"/>
    <property type="project" value="Ensembl"/>
</dbReference>
<proteinExistence type="inferred from homology"/>
<evidence type="ECO:0000256" key="3">
    <source>
        <dbReference type="SAM" id="Coils"/>
    </source>
</evidence>
<reference evidence="6" key="2">
    <citation type="submission" date="2025-09" db="UniProtKB">
        <authorList>
            <consortium name="Ensembl"/>
        </authorList>
    </citation>
    <scope>IDENTIFICATION</scope>
</reference>
<comment type="similarity">
    <text evidence="1">Belongs to the LCA5 family.</text>
</comment>
<keyword evidence="2 3" id="KW-0175">Coiled coil</keyword>
<dbReference type="Ensembl" id="ENSSMRT00000026199.1">
    <property type="protein sequence ID" value="ENSSMRP00000022398.1"/>
    <property type="gene ID" value="ENSSMRG00000017397.1"/>
</dbReference>
<dbReference type="GO" id="GO:0005730">
    <property type="term" value="C:nucleolus"/>
    <property type="evidence" value="ECO:0007669"/>
    <property type="project" value="Ensembl"/>
</dbReference>
<evidence type="ECO:0000256" key="1">
    <source>
        <dbReference type="ARBA" id="ARBA00010229"/>
    </source>
</evidence>
<sequence length="575" mass="67179">MGERGRSLDSRYNRKSDSDRSSHSFYSDGDSSHASDHSPTASTQSTNTVEKSNKEQNLKSLARYQATKQLVSKYAPSKRGIRWGFRSQSLNREPPAKDISLVTKKVLSARLQKINELQNELSELHVKLDEREKENRALKRLQYRQEKALHKFEDTENEISKLLARHNDDIRILRDRLRKSQDREQTTERKLRTAEDELYKVRGTVQKLKQVAEDRHLLERVELAKRLAVAENRLADSEKRIKDLERNLELSNSSFQRQLHSEKKKLNETQEKNKALQEEVNQLHQKLKEKERELDARNIYVNRMLKPSPKKDADKWEKEESEKKMKENSLWQEKEERAKAETGIYSLDNGMKNSEKAEEEKRKENLLAKMYEIDRETQMSLKMSPQEHTLQTYFEKSKCLYQFSEAPKKLSNGFLENDLHNMVTKGVVEEQENTEASSSSTYLTFGSYVPSFGKVTVRPNWLNQKSHKSEEPAKENFSLNINQERKLNLMEQLFGHSVHTITPAKINDLDSFQEDHGTNNGFQDKSTKVKGDSNLFLSEEKSFHPKRHHLQHTASRSAVKAFDYLEDEIEEVLLK</sequence>
<dbReference type="OMA" id="SKRGIRW"/>
<feature type="region of interest" description="Disordered" evidence="4">
    <location>
        <begin position="308"/>
        <end position="330"/>
    </location>
</feature>
<dbReference type="AlphaFoldDB" id="A0A8D0KFP7"/>
<dbReference type="GO" id="GO:0032391">
    <property type="term" value="C:photoreceptor connecting cilium"/>
    <property type="evidence" value="ECO:0007669"/>
    <property type="project" value="Ensembl"/>
</dbReference>
<dbReference type="GO" id="GO:0044877">
    <property type="term" value="F:protein-containing complex binding"/>
    <property type="evidence" value="ECO:0007669"/>
    <property type="project" value="Ensembl"/>
</dbReference>
<feature type="region of interest" description="Disordered" evidence="4">
    <location>
        <begin position="1"/>
        <end position="61"/>
    </location>
</feature>
<feature type="coiled-coil region" evidence="3">
    <location>
        <begin position="107"/>
        <end position="297"/>
    </location>
</feature>
<dbReference type="GO" id="GO:0042073">
    <property type="term" value="P:intraciliary transport"/>
    <property type="evidence" value="ECO:0007669"/>
    <property type="project" value="TreeGrafter"/>
</dbReference>
<accession>A0A8D0KFP7</accession>
<dbReference type="PANTHER" id="PTHR16650:SF10">
    <property type="entry name" value="LEBERCILIN"/>
    <property type="match status" value="1"/>
</dbReference>
<organism evidence="6 7">
    <name type="scientific">Salvator merianae</name>
    <name type="common">Argentine black and white tegu</name>
    <name type="synonym">Tupinambis merianae</name>
    <dbReference type="NCBI Taxonomy" id="96440"/>
    <lineage>
        <taxon>Eukaryota</taxon>
        <taxon>Metazoa</taxon>
        <taxon>Chordata</taxon>
        <taxon>Craniata</taxon>
        <taxon>Vertebrata</taxon>
        <taxon>Euteleostomi</taxon>
        <taxon>Lepidosauria</taxon>
        <taxon>Squamata</taxon>
        <taxon>Bifurcata</taxon>
        <taxon>Unidentata</taxon>
        <taxon>Episquamata</taxon>
        <taxon>Laterata</taxon>
        <taxon>Teiioidea</taxon>
        <taxon>Teiidae</taxon>
        <taxon>Salvator</taxon>
    </lineage>
</organism>
<feature type="compositionally biased region" description="Basic and acidic residues" evidence="4">
    <location>
        <begin position="309"/>
        <end position="330"/>
    </location>
</feature>
<dbReference type="Proteomes" id="UP000694421">
    <property type="component" value="Unplaced"/>
</dbReference>
<evidence type="ECO:0000313" key="6">
    <source>
        <dbReference type="Ensembl" id="ENSSMRP00000022398.1"/>
    </source>
</evidence>
<feature type="domain" description="Lebercilin" evidence="5">
    <location>
        <begin position="102"/>
        <end position="294"/>
    </location>
</feature>